<dbReference type="EMBL" id="CP033153">
    <property type="protein sequence ID" value="AYO44210.1"/>
    <property type="molecule type" value="Genomic_DNA"/>
</dbReference>
<dbReference type="SUPFAM" id="SSF50911">
    <property type="entry name" value="Mannose 6-phosphate receptor domain"/>
    <property type="match status" value="1"/>
</dbReference>
<dbReference type="AlphaFoldDB" id="A0A3G2S8L2"/>
<dbReference type="GO" id="GO:0006491">
    <property type="term" value="P:N-glycan processing"/>
    <property type="evidence" value="ECO:0007669"/>
    <property type="project" value="TreeGrafter"/>
</dbReference>
<dbReference type="InterPro" id="IPR044865">
    <property type="entry name" value="MRH_dom"/>
</dbReference>
<dbReference type="GO" id="GO:0017177">
    <property type="term" value="C:glucosidase II complex"/>
    <property type="evidence" value="ECO:0007669"/>
    <property type="project" value="TreeGrafter"/>
</dbReference>
<dbReference type="Gene3D" id="2.70.130.10">
    <property type="entry name" value="Mannose-6-phosphate receptor binding domain"/>
    <property type="match status" value="1"/>
</dbReference>
<proteinExistence type="predicted"/>
<dbReference type="PANTHER" id="PTHR12630">
    <property type="entry name" value="N-LINKED OLIGOSACCHARIDE PROCESSING"/>
    <property type="match status" value="1"/>
</dbReference>
<feature type="coiled-coil region" evidence="5">
    <location>
        <begin position="368"/>
        <end position="402"/>
    </location>
</feature>
<organism evidence="8 9">
    <name type="scientific">Malassezia restricta (strain ATCC 96810 / NBRC 103918 / CBS 7877)</name>
    <name type="common">Seborrheic dermatitis infection agent</name>
    <dbReference type="NCBI Taxonomy" id="425264"/>
    <lineage>
        <taxon>Eukaryota</taxon>
        <taxon>Fungi</taxon>
        <taxon>Dikarya</taxon>
        <taxon>Basidiomycota</taxon>
        <taxon>Ustilaginomycotina</taxon>
        <taxon>Malasseziomycetes</taxon>
        <taxon>Malasseziales</taxon>
        <taxon>Malasseziaceae</taxon>
        <taxon>Malassezia</taxon>
    </lineage>
</organism>
<reference evidence="8 9" key="1">
    <citation type="submission" date="2018-10" db="EMBL/GenBank/DDBJ databases">
        <title>Complete genome sequence of Malassezia restricta CBS 7877.</title>
        <authorList>
            <person name="Morand S.C."/>
            <person name="Bertignac M."/>
            <person name="Iltis A."/>
            <person name="Kolder I."/>
            <person name="Pirovano W."/>
            <person name="Jourdain R."/>
            <person name="Clavaud C."/>
        </authorList>
    </citation>
    <scope>NUCLEOTIDE SEQUENCE [LARGE SCALE GENOMIC DNA]</scope>
    <source>
        <strain evidence="8 9">CBS 7877</strain>
    </source>
</reference>
<evidence type="ECO:0000256" key="5">
    <source>
        <dbReference type="SAM" id="Coils"/>
    </source>
</evidence>
<dbReference type="Pfam" id="PF13015">
    <property type="entry name" value="PRKCSH_1"/>
    <property type="match status" value="1"/>
</dbReference>
<dbReference type="PANTHER" id="PTHR12630:SF1">
    <property type="entry name" value="GLUCOSIDASE 2 SUBUNIT BETA"/>
    <property type="match status" value="1"/>
</dbReference>
<protein>
    <recommendedName>
        <fullName evidence="1">Glucosidase 2 subunit beta</fullName>
    </recommendedName>
</protein>
<dbReference type="InterPro" id="IPR036607">
    <property type="entry name" value="PRKCSH"/>
</dbReference>
<feature type="chain" id="PRO_5018310581" description="Glucosidase 2 subunit beta" evidence="6">
    <location>
        <begin position="20"/>
        <end position="536"/>
    </location>
</feature>
<evidence type="ECO:0000256" key="4">
    <source>
        <dbReference type="ARBA" id="ARBA00023157"/>
    </source>
</evidence>
<evidence type="ECO:0000313" key="8">
    <source>
        <dbReference type="EMBL" id="AYO44210.1"/>
    </source>
</evidence>
<feature type="domain" description="MRH" evidence="7">
    <location>
        <begin position="414"/>
        <end position="521"/>
    </location>
</feature>
<keyword evidence="9" id="KW-1185">Reference proteome</keyword>
<evidence type="ECO:0000313" key="9">
    <source>
        <dbReference type="Proteomes" id="UP000269793"/>
    </source>
</evidence>
<dbReference type="Proteomes" id="UP000269793">
    <property type="component" value="Chromosome VI"/>
</dbReference>
<dbReference type="InterPro" id="IPR039794">
    <property type="entry name" value="Gtb1-like"/>
</dbReference>
<sequence length="536" mass="61859">MMLWAWLLFVVALSTHVYAQVRGVAPKDAHLYEPQNVSGYKEPMFRCLRSGKLIPFINVNDDYCDCEDGTDEPGTSACSNGRFYCENKGHFPRYIRSSRVNDGVCDPECCDGSDETDGKIQCPNVCEKNHKEYKRRMAQEEKVHTAGSRVRAKYIAKARSDRQARMNKLQSLKAKLPELILAEDSLRSAKENSQSAEEFVQEQKRQNPLYKKLEERHRALDTLLSATESALDELRVVARFIERLDKDHAVESIERAKESFETWLGTNDDDDAIQSIEDRIRTIREEAPSRDEIRALSQESIYDMLDYMPDDDDALDASSMLYHIPSYLPDALIPLYERALSWISRTLVHLNLIKPSRVRSSAWQKDGLQAAHDKHRESEEALDNLKQEIQMEEEALNQWDDKYGREGEFFSLQGKCVTSDMGSYTYELCFGEKTAQISNNDGYRFNLGYFKHFDMDQQYDRSDDRHYLSMLFDDGQVCWNGPPRSSRVTLECGEEEALLHVFEAEKCTYQMHVKTPAVCFDRKKTDNEAAVNHDEL</sequence>
<gene>
    <name evidence="8" type="primary">gtb1</name>
    <name evidence="8" type="ORF">DNF11_3260</name>
</gene>
<keyword evidence="2 6" id="KW-0732">Signal</keyword>
<evidence type="ECO:0000256" key="1">
    <source>
        <dbReference type="ARBA" id="ARBA00022387"/>
    </source>
</evidence>
<keyword evidence="4" id="KW-1015">Disulfide bond</keyword>
<keyword evidence="5" id="KW-0175">Coiled coil</keyword>
<keyword evidence="3" id="KW-0256">Endoplasmic reticulum</keyword>
<evidence type="ECO:0000259" key="7">
    <source>
        <dbReference type="PROSITE" id="PS51914"/>
    </source>
</evidence>
<feature type="coiled-coil region" evidence="5">
    <location>
        <begin position="155"/>
        <end position="206"/>
    </location>
</feature>
<dbReference type="PROSITE" id="PS51914">
    <property type="entry name" value="MRH"/>
    <property type="match status" value="1"/>
</dbReference>
<evidence type="ECO:0000256" key="3">
    <source>
        <dbReference type="ARBA" id="ARBA00022824"/>
    </source>
</evidence>
<name>A0A3G2S8L2_MALR7</name>
<dbReference type="OrthoDB" id="202234at2759"/>
<dbReference type="InterPro" id="IPR028146">
    <property type="entry name" value="PRKCSH_N"/>
</dbReference>
<evidence type="ECO:0000256" key="2">
    <source>
        <dbReference type="ARBA" id="ARBA00022729"/>
    </source>
</evidence>
<dbReference type="VEuPathDB" id="FungiDB:DNF11_3260"/>
<dbReference type="STRING" id="425264.A0A3G2S8L2"/>
<accession>A0A3G2S8L2</accession>
<dbReference type="InterPro" id="IPR009011">
    <property type="entry name" value="Man6P_isomerase_rcpt-bd_dom_sf"/>
</dbReference>
<dbReference type="Pfam" id="PF12999">
    <property type="entry name" value="PRKCSH-like"/>
    <property type="match status" value="1"/>
</dbReference>
<feature type="signal peptide" evidence="6">
    <location>
        <begin position="1"/>
        <end position="19"/>
    </location>
</feature>
<evidence type="ECO:0000256" key="6">
    <source>
        <dbReference type="SAM" id="SignalP"/>
    </source>
</evidence>